<dbReference type="SMART" id="SM00554">
    <property type="entry name" value="FAS1"/>
    <property type="match status" value="1"/>
</dbReference>
<reference evidence="2 3" key="1">
    <citation type="submission" date="2016-07" db="EMBL/GenBank/DDBJ databases">
        <title>Genome analysis of Flavihumibacter stibioxidans YS-17.</title>
        <authorList>
            <person name="Shi K."/>
            <person name="Han Y."/>
            <person name="Wang G."/>
        </authorList>
    </citation>
    <scope>NUCLEOTIDE SEQUENCE [LARGE SCALE GENOMIC DNA]</scope>
    <source>
        <strain evidence="2 3">YS-17</strain>
    </source>
</reference>
<protein>
    <recommendedName>
        <fullName evidence="1">FAS1 domain-containing protein</fullName>
    </recommendedName>
</protein>
<dbReference type="EMBL" id="MBUA01000001">
    <property type="protein sequence ID" value="MBC6489825.1"/>
    <property type="molecule type" value="Genomic_DNA"/>
</dbReference>
<dbReference type="Gene3D" id="2.30.180.10">
    <property type="entry name" value="FAS1 domain"/>
    <property type="match status" value="1"/>
</dbReference>
<dbReference type="InterPro" id="IPR000782">
    <property type="entry name" value="FAS1_domain"/>
</dbReference>
<feature type="domain" description="FAS1" evidence="1">
    <location>
        <begin position="46"/>
        <end position="189"/>
    </location>
</feature>
<keyword evidence="3" id="KW-1185">Reference proteome</keyword>
<accession>A0ABR7M476</accession>
<name>A0ABR7M476_9BACT</name>
<dbReference type="SUPFAM" id="SSF82153">
    <property type="entry name" value="FAS1 domain"/>
    <property type="match status" value="1"/>
</dbReference>
<evidence type="ECO:0000259" key="1">
    <source>
        <dbReference type="PROSITE" id="PS50213"/>
    </source>
</evidence>
<organism evidence="2 3">
    <name type="scientific">Flavihumibacter stibioxidans</name>
    <dbReference type="NCBI Taxonomy" id="1834163"/>
    <lineage>
        <taxon>Bacteria</taxon>
        <taxon>Pseudomonadati</taxon>
        <taxon>Bacteroidota</taxon>
        <taxon>Chitinophagia</taxon>
        <taxon>Chitinophagales</taxon>
        <taxon>Chitinophagaceae</taxon>
        <taxon>Flavihumibacter</taxon>
    </lineage>
</organism>
<dbReference type="PANTHER" id="PTHR10900:SF124">
    <property type="entry name" value="FI05614P"/>
    <property type="match status" value="1"/>
</dbReference>
<dbReference type="Pfam" id="PF02469">
    <property type="entry name" value="Fasciclin"/>
    <property type="match status" value="1"/>
</dbReference>
<dbReference type="Proteomes" id="UP000765802">
    <property type="component" value="Unassembled WGS sequence"/>
</dbReference>
<dbReference type="InterPro" id="IPR050904">
    <property type="entry name" value="Adhesion/Biosynth-related"/>
</dbReference>
<proteinExistence type="predicted"/>
<dbReference type="PROSITE" id="PS50213">
    <property type="entry name" value="FAS1"/>
    <property type="match status" value="1"/>
</dbReference>
<gene>
    <name evidence="2" type="ORF">BC349_02515</name>
</gene>
<comment type="caution">
    <text evidence="2">The sequence shown here is derived from an EMBL/GenBank/DDBJ whole genome shotgun (WGS) entry which is preliminary data.</text>
</comment>
<sequence>MKNINKLYNGRSLKVVAIAAILSIVVTGCVKENFKYQYSAPNDKLGINAWEYIQQKDSLSLMEEAVTAAGLQQYYSGTTEYTFIVPRNSAFRSLFKAKKYEGISSIPVDSLRTMLAYHIVKAKVLFSDPALLPKDNPIAYETENGQTMYLSHNSSYQGLINQGTKKVWTIITSNLQPTNGVIHVTADIVYLAK</sequence>
<dbReference type="PROSITE" id="PS51257">
    <property type="entry name" value="PROKAR_LIPOPROTEIN"/>
    <property type="match status" value="1"/>
</dbReference>
<dbReference type="InterPro" id="IPR036378">
    <property type="entry name" value="FAS1_dom_sf"/>
</dbReference>
<evidence type="ECO:0000313" key="3">
    <source>
        <dbReference type="Proteomes" id="UP000765802"/>
    </source>
</evidence>
<dbReference type="PANTHER" id="PTHR10900">
    <property type="entry name" value="PERIOSTIN-RELATED"/>
    <property type="match status" value="1"/>
</dbReference>
<evidence type="ECO:0000313" key="2">
    <source>
        <dbReference type="EMBL" id="MBC6489825.1"/>
    </source>
</evidence>
<dbReference type="RefSeq" id="WP_187255170.1">
    <property type="nucleotide sequence ID" value="NZ_JBHULF010000006.1"/>
</dbReference>